<dbReference type="EMBL" id="PJQM01004968">
    <property type="protein sequence ID" value="RCH82815.1"/>
    <property type="molecule type" value="Genomic_DNA"/>
</dbReference>
<name>A0A367IYP9_RHIST</name>
<feature type="non-terminal residue" evidence="1">
    <location>
        <position position="67"/>
    </location>
</feature>
<sequence>MHTKFYLDSGADEFDSGNIKYSWERVVKIDSIHTKQGNVSWKNTPVMLVFDRWAANIVTKKKSVYTS</sequence>
<accession>A0A367IYP9</accession>
<keyword evidence="2" id="KW-1185">Reference proteome</keyword>
<dbReference type="AlphaFoldDB" id="A0A367IYP9"/>
<gene>
    <name evidence="1" type="ORF">CU098_009226</name>
</gene>
<evidence type="ECO:0000313" key="1">
    <source>
        <dbReference type="EMBL" id="RCH82815.1"/>
    </source>
</evidence>
<organism evidence="1 2">
    <name type="scientific">Rhizopus stolonifer</name>
    <name type="common">Rhizopus nigricans</name>
    <dbReference type="NCBI Taxonomy" id="4846"/>
    <lineage>
        <taxon>Eukaryota</taxon>
        <taxon>Fungi</taxon>
        <taxon>Fungi incertae sedis</taxon>
        <taxon>Mucoromycota</taxon>
        <taxon>Mucoromycotina</taxon>
        <taxon>Mucoromycetes</taxon>
        <taxon>Mucorales</taxon>
        <taxon>Mucorineae</taxon>
        <taxon>Rhizopodaceae</taxon>
        <taxon>Rhizopus</taxon>
    </lineage>
</organism>
<comment type="caution">
    <text evidence="1">The sequence shown here is derived from an EMBL/GenBank/DDBJ whole genome shotgun (WGS) entry which is preliminary data.</text>
</comment>
<dbReference type="Proteomes" id="UP000253551">
    <property type="component" value="Unassembled WGS sequence"/>
</dbReference>
<reference evidence="1 2" key="1">
    <citation type="journal article" date="2018" name="G3 (Bethesda)">
        <title>Phylogenetic and Phylogenomic Definition of Rhizopus Species.</title>
        <authorList>
            <person name="Gryganskyi A.P."/>
            <person name="Golan J."/>
            <person name="Dolatabadi S."/>
            <person name="Mondo S."/>
            <person name="Robb S."/>
            <person name="Idnurm A."/>
            <person name="Muszewska A."/>
            <person name="Steczkiewicz K."/>
            <person name="Masonjones S."/>
            <person name="Liao H.L."/>
            <person name="Gajdeczka M.T."/>
            <person name="Anike F."/>
            <person name="Vuek A."/>
            <person name="Anishchenko I.M."/>
            <person name="Voigt K."/>
            <person name="de Hoog G.S."/>
            <person name="Smith M.E."/>
            <person name="Heitman J."/>
            <person name="Vilgalys R."/>
            <person name="Stajich J.E."/>
        </authorList>
    </citation>
    <scope>NUCLEOTIDE SEQUENCE [LARGE SCALE GENOMIC DNA]</scope>
    <source>
        <strain evidence="1 2">LSU 92-RS-03</strain>
    </source>
</reference>
<protein>
    <submittedName>
        <fullName evidence="1">Uncharacterized protein</fullName>
    </submittedName>
</protein>
<evidence type="ECO:0000313" key="2">
    <source>
        <dbReference type="Proteomes" id="UP000253551"/>
    </source>
</evidence>
<proteinExistence type="predicted"/>